<name>A0A9Q0JMI3_9ROSI</name>
<dbReference type="InterPro" id="IPR036691">
    <property type="entry name" value="Endo/exonu/phosph_ase_sf"/>
</dbReference>
<accession>A0A9Q0JMI3</accession>
<reference evidence="2" key="1">
    <citation type="submission" date="2022-02" db="EMBL/GenBank/DDBJ databases">
        <authorList>
            <person name="Henning P.M."/>
            <person name="McCubbin A.G."/>
            <person name="Shore J.S."/>
        </authorList>
    </citation>
    <scope>NUCLEOTIDE SEQUENCE</scope>
    <source>
        <strain evidence="2">F60SS</strain>
        <tissue evidence="2">Leaves</tissue>
    </source>
</reference>
<organism evidence="2 3">
    <name type="scientific">Turnera subulata</name>
    <dbReference type="NCBI Taxonomy" id="218843"/>
    <lineage>
        <taxon>Eukaryota</taxon>
        <taxon>Viridiplantae</taxon>
        <taxon>Streptophyta</taxon>
        <taxon>Embryophyta</taxon>
        <taxon>Tracheophyta</taxon>
        <taxon>Spermatophyta</taxon>
        <taxon>Magnoliopsida</taxon>
        <taxon>eudicotyledons</taxon>
        <taxon>Gunneridae</taxon>
        <taxon>Pentapetalae</taxon>
        <taxon>rosids</taxon>
        <taxon>fabids</taxon>
        <taxon>Malpighiales</taxon>
        <taxon>Passifloraceae</taxon>
        <taxon>Turnera</taxon>
    </lineage>
</organism>
<keyword evidence="3" id="KW-1185">Reference proteome</keyword>
<dbReference type="SUPFAM" id="SSF56219">
    <property type="entry name" value="DNase I-like"/>
    <property type="match status" value="1"/>
</dbReference>
<dbReference type="InterPro" id="IPR005135">
    <property type="entry name" value="Endo/exonuclease/phosphatase"/>
</dbReference>
<feature type="domain" description="Endonuclease/exonuclease/phosphatase" evidence="1">
    <location>
        <begin position="31"/>
        <end position="125"/>
    </location>
</feature>
<evidence type="ECO:0000313" key="3">
    <source>
        <dbReference type="Proteomes" id="UP001141552"/>
    </source>
</evidence>
<proteinExistence type="predicted"/>
<dbReference type="Gene3D" id="3.60.10.10">
    <property type="entry name" value="Endonuclease/exonuclease/phosphatase"/>
    <property type="match status" value="1"/>
</dbReference>
<reference evidence="2" key="2">
    <citation type="journal article" date="2023" name="Plants (Basel)">
        <title>Annotation of the Turnera subulata (Passifloraceae) Draft Genome Reveals the S-Locus Evolved after the Divergence of Turneroideae from Passifloroideae in a Stepwise Manner.</title>
        <authorList>
            <person name="Henning P.M."/>
            <person name="Roalson E.H."/>
            <person name="Mir W."/>
            <person name="McCubbin A.G."/>
            <person name="Shore J.S."/>
        </authorList>
    </citation>
    <scope>NUCLEOTIDE SEQUENCE</scope>
    <source>
        <strain evidence="2">F60SS</strain>
    </source>
</reference>
<protein>
    <recommendedName>
        <fullName evidence="1">Endonuclease/exonuclease/phosphatase domain-containing protein</fullName>
    </recommendedName>
</protein>
<evidence type="ECO:0000259" key="1">
    <source>
        <dbReference type="Pfam" id="PF03372"/>
    </source>
</evidence>
<comment type="caution">
    <text evidence="2">The sequence shown here is derived from an EMBL/GenBank/DDBJ whole genome shotgun (WGS) entry which is preliminary data.</text>
</comment>
<dbReference type="OrthoDB" id="1720282at2759"/>
<dbReference type="PANTHER" id="PTHR35218">
    <property type="entry name" value="RNASE H DOMAIN-CONTAINING PROTEIN"/>
    <property type="match status" value="1"/>
</dbReference>
<dbReference type="Pfam" id="PF03372">
    <property type="entry name" value="Exo_endo_phos"/>
    <property type="match status" value="1"/>
</dbReference>
<evidence type="ECO:0000313" key="2">
    <source>
        <dbReference type="EMBL" id="KAJ4848266.1"/>
    </source>
</evidence>
<dbReference type="Proteomes" id="UP001141552">
    <property type="component" value="Unassembled WGS sequence"/>
</dbReference>
<dbReference type="GO" id="GO:0003824">
    <property type="term" value="F:catalytic activity"/>
    <property type="evidence" value="ECO:0007669"/>
    <property type="project" value="InterPro"/>
</dbReference>
<gene>
    <name evidence="2" type="ORF">Tsubulata_040016</name>
</gene>
<sequence>MDESLDVSVIFTHPQFIHAKVTTSSESFFITAVYGSPQEKWRRYLWRNLEALALVTTGPWLILGDFNAVLTGSERLNKQGRDGVANSQFLHCVNEAKLINLGFSGPKYTWKRGGDSARLDRMLGNLQWLD</sequence>
<dbReference type="AlphaFoldDB" id="A0A9Q0JMI3"/>
<dbReference type="PANTHER" id="PTHR35218:SF9">
    <property type="entry name" value="ENDONUCLEASE_EXONUCLEASE_PHOSPHATASE DOMAIN-CONTAINING PROTEIN"/>
    <property type="match status" value="1"/>
</dbReference>
<dbReference type="EMBL" id="JAKUCV010000945">
    <property type="protein sequence ID" value="KAJ4848266.1"/>
    <property type="molecule type" value="Genomic_DNA"/>
</dbReference>